<evidence type="ECO:0000256" key="1">
    <source>
        <dbReference type="PROSITE-ProRule" id="PRU00283"/>
    </source>
</evidence>
<dbReference type="AlphaFoldDB" id="G0W749"/>
<feature type="compositionally biased region" description="Polar residues" evidence="3">
    <location>
        <begin position="58"/>
        <end position="75"/>
    </location>
</feature>
<feature type="region of interest" description="Disordered" evidence="3">
    <location>
        <begin position="1"/>
        <end position="104"/>
    </location>
</feature>
<dbReference type="GO" id="GO:0005524">
    <property type="term" value="F:ATP binding"/>
    <property type="evidence" value="ECO:0007669"/>
    <property type="project" value="UniProtKB-UniRule"/>
</dbReference>
<evidence type="ECO:0000256" key="2">
    <source>
        <dbReference type="SAM" id="Coils"/>
    </source>
</evidence>
<dbReference type="eggNOG" id="KOG0239">
    <property type="taxonomic scope" value="Eukaryota"/>
</dbReference>
<dbReference type="FunFam" id="3.40.850.10:FF:000106">
    <property type="entry name" value="Kinesin-like protein KAR3"/>
    <property type="match status" value="1"/>
</dbReference>
<dbReference type="OMA" id="ETARDKW"/>
<keyword evidence="1" id="KW-0547">Nucleotide-binding</keyword>
<dbReference type="EMBL" id="HE580268">
    <property type="protein sequence ID" value="CCD23610.1"/>
    <property type="molecule type" value="Genomic_DNA"/>
</dbReference>
<dbReference type="CDD" id="cd01366">
    <property type="entry name" value="KISc_C_terminal"/>
    <property type="match status" value="1"/>
</dbReference>
<dbReference type="KEGG" id="ndi:NDAI_0B05770"/>
<feature type="binding site" evidence="1">
    <location>
        <begin position="491"/>
        <end position="498"/>
    </location>
    <ligand>
        <name>ATP</name>
        <dbReference type="ChEBI" id="CHEBI:30616"/>
    </ligand>
</feature>
<dbReference type="STRING" id="1071378.G0W749"/>
<sequence length="763" mass="87731">MRRNNERTYSNSLLPKTPIRYSTGGSGTSSIPDVNFTNDLDKQYKRRFTTTPPRPAISRTQAKRPTNSNESTSVRASLIGSSDGNNSIIPNDNNDNCSNYSPDKNLTSFHKDSIVELNQLQEELFQKKTIFDNLRDELNVNKDEYANLQSEWEKLYKEKNSKEQLLKSKENEIRNLNEKLTNKKKYLNEGHQLHLKQLEAKNNAEFNKMENEYRLKIEKLKQSKIKKFEDNRNALLNKVEDISNKILTNDDTLKVMLADVEEKNRTIKEEWLQKYHAEWKTNLEINEKITNEVGSLNERIEKELEPKAKAQKSEIKNLKEKLDDLQNILKTTQSESSNLESEILENDLKVEEKLRRKVELEDYIENTEVDLKEINEILIKEETMRRSLHNTLQELRGNIRVYCRIRPPILPQESNNTSHLKVSEFDDNNGTQTLEIQKALNNNSSNNSTTLKFKFDKIFNQNETNDDVFKEVGQLVQSSLDGYNVCIFAYGQTGSGKTYTMLHPKDGIIPATISHIFNWTNNLKERGWKYEIECEFVEIYNENIVDLLRNEHDNNGKVNDLLASPSQSNSTKHEIRHDPETQTTKVTNITTCKLDSKITVDNILRRANKLRSTASTLSNEHSSRSHSIFIIHLKGTNEITGEKSYGILNLVDLAGSERINSSQVTGERLRETQNINRSLSCLGDVIHALTGSEKDKENAKKRHIPFRNSKLTYLLQYSLIGNSKTLMFVNISPSINYVNETLNSLRFASKVNSAKMGGATISK</sequence>
<dbReference type="InterPro" id="IPR001752">
    <property type="entry name" value="Kinesin_motor_dom"/>
</dbReference>
<feature type="coiled-coil region" evidence="2">
    <location>
        <begin position="117"/>
        <end position="186"/>
    </location>
</feature>
<keyword evidence="1" id="KW-0067">ATP-binding</keyword>
<proteinExistence type="inferred from homology"/>
<dbReference type="Gene3D" id="3.40.850.10">
    <property type="entry name" value="Kinesin motor domain"/>
    <property type="match status" value="1"/>
</dbReference>
<keyword evidence="1" id="KW-0505">Motor protein</keyword>
<keyword evidence="2" id="KW-0175">Coiled coil</keyword>
<reference evidence="5 6" key="1">
    <citation type="journal article" date="2011" name="Proc. Natl. Acad. Sci. U.S.A.">
        <title>Evolutionary erosion of yeast sex chromosomes by mating-type switching accidents.</title>
        <authorList>
            <person name="Gordon J.L."/>
            <person name="Armisen D."/>
            <person name="Proux-Wera E."/>
            <person name="Oheigeartaigh S.S."/>
            <person name="Byrne K.P."/>
            <person name="Wolfe K.H."/>
        </authorList>
    </citation>
    <scope>NUCLEOTIDE SEQUENCE [LARGE SCALE GENOMIC DNA]</scope>
    <source>
        <strain evidence="6">ATCC 10597 / BCRC 20456 / CBS 421 / NBRC 0211 / NRRL Y-12639</strain>
    </source>
</reference>
<evidence type="ECO:0000313" key="6">
    <source>
        <dbReference type="Proteomes" id="UP000000689"/>
    </source>
</evidence>
<keyword evidence="6" id="KW-1185">Reference proteome</keyword>
<feature type="domain" description="Kinesin motor" evidence="4">
    <location>
        <begin position="398"/>
        <end position="754"/>
    </location>
</feature>
<feature type="compositionally biased region" description="Low complexity" evidence="3">
    <location>
        <begin position="80"/>
        <end position="103"/>
    </location>
</feature>
<dbReference type="GO" id="GO:0003777">
    <property type="term" value="F:microtubule motor activity"/>
    <property type="evidence" value="ECO:0007669"/>
    <property type="project" value="InterPro"/>
</dbReference>
<name>G0W749_NAUDC</name>
<dbReference type="GeneID" id="11497780"/>
<dbReference type="GO" id="GO:0008017">
    <property type="term" value="F:microtubule binding"/>
    <property type="evidence" value="ECO:0007669"/>
    <property type="project" value="InterPro"/>
</dbReference>
<feature type="coiled-coil region" evidence="2">
    <location>
        <begin position="308"/>
        <end position="377"/>
    </location>
</feature>
<organism evidence="5 6">
    <name type="scientific">Naumovozyma dairenensis (strain ATCC 10597 / BCRC 20456 / CBS 421 / NBRC 0211 / NRRL Y-12639)</name>
    <name type="common">Saccharomyces dairenensis</name>
    <dbReference type="NCBI Taxonomy" id="1071378"/>
    <lineage>
        <taxon>Eukaryota</taxon>
        <taxon>Fungi</taxon>
        <taxon>Dikarya</taxon>
        <taxon>Ascomycota</taxon>
        <taxon>Saccharomycotina</taxon>
        <taxon>Saccharomycetes</taxon>
        <taxon>Saccharomycetales</taxon>
        <taxon>Saccharomycetaceae</taxon>
        <taxon>Naumovozyma</taxon>
    </lineage>
</organism>
<dbReference type="HOGENOM" id="CLU_001485_12_4_1"/>
<dbReference type="PROSITE" id="PS50067">
    <property type="entry name" value="KINESIN_MOTOR_2"/>
    <property type="match status" value="1"/>
</dbReference>
<gene>
    <name evidence="5" type="primary">NDAI0B05770</name>
    <name evidence="5" type="ordered locus">NDAI_0B05770</name>
</gene>
<evidence type="ECO:0000313" key="5">
    <source>
        <dbReference type="EMBL" id="CCD23610.1"/>
    </source>
</evidence>
<dbReference type="SMART" id="SM00129">
    <property type="entry name" value="KISc"/>
    <property type="match status" value="1"/>
</dbReference>
<dbReference type="RefSeq" id="XP_003668853.1">
    <property type="nucleotide sequence ID" value="XM_003668805.1"/>
</dbReference>
<protein>
    <recommendedName>
        <fullName evidence="4">Kinesin motor domain-containing protein</fullName>
    </recommendedName>
</protein>
<dbReference type="Proteomes" id="UP000000689">
    <property type="component" value="Chromosome 2"/>
</dbReference>
<comment type="similarity">
    <text evidence="1">Belongs to the TRAFAC class myosin-kinesin ATPase superfamily. Kinesin family.</text>
</comment>
<dbReference type="GO" id="GO:0015630">
    <property type="term" value="C:microtubule cytoskeleton"/>
    <property type="evidence" value="ECO:0007669"/>
    <property type="project" value="TreeGrafter"/>
</dbReference>
<dbReference type="GO" id="GO:0007018">
    <property type="term" value="P:microtubule-based movement"/>
    <property type="evidence" value="ECO:0007669"/>
    <property type="project" value="InterPro"/>
</dbReference>
<dbReference type="PANTHER" id="PTHR47972">
    <property type="entry name" value="KINESIN-LIKE PROTEIN KLP-3"/>
    <property type="match status" value="1"/>
</dbReference>
<dbReference type="OrthoDB" id="3176171at2759"/>
<dbReference type="InterPro" id="IPR027640">
    <property type="entry name" value="Kinesin-like_fam"/>
</dbReference>
<dbReference type="SUPFAM" id="SSF52540">
    <property type="entry name" value="P-loop containing nucleoside triphosphate hydrolases"/>
    <property type="match status" value="1"/>
</dbReference>
<accession>G0W749</accession>
<evidence type="ECO:0000259" key="4">
    <source>
        <dbReference type="PROSITE" id="PS50067"/>
    </source>
</evidence>
<feature type="compositionally biased region" description="Polar residues" evidence="3">
    <location>
        <begin position="28"/>
        <end position="38"/>
    </location>
</feature>
<dbReference type="PANTHER" id="PTHR47972:SF28">
    <property type="entry name" value="KINESIN-LIKE PROTEIN KLP-3"/>
    <property type="match status" value="1"/>
</dbReference>
<dbReference type="InterPro" id="IPR036961">
    <property type="entry name" value="Kinesin_motor_dom_sf"/>
</dbReference>
<dbReference type="PRINTS" id="PR00380">
    <property type="entry name" value="KINESINHEAVY"/>
</dbReference>
<dbReference type="Pfam" id="PF00225">
    <property type="entry name" value="Kinesin"/>
    <property type="match status" value="1"/>
</dbReference>
<evidence type="ECO:0000256" key="3">
    <source>
        <dbReference type="SAM" id="MobiDB-lite"/>
    </source>
</evidence>
<dbReference type="InterPro" id="IPR027417">
    <property type="entry name" value="P-loop_NTPase"/>
</dbReference>